<feature type="compositionally biased region" description="Basic and acidic residues" evidence="6">
    <location>
        <begin position="359"/>
        <end position="378"/>
    </location>
</feature>
<dbReference type="OrthoDB" id="10263597at2759"/>
<dbReference type="GO" id="GO:0006270">
    <property type="term" value="P:DNA replication initiation"/>
    <property type="evidence" value="ECO:0007669"/>
    <property type="project" value="EnsemblFungi"/>
</dbReference>
<dbReference type="eggNOG" id="KOG2153">
    <property type="taxonomic scope" value="Eukaryota"/>
</dbReference>
<gene>
    <name evidence="9" type="primary">TDEL0E04070</name>
    <name evidence="9" type="ORF">TDEL_0E04070</name>
</gene>
<name>G8ZVK6_TORDE</name>
<evidence type="ECO:0000256" key="5">
    <source>
        <dbReference type="PIRNR" id="PIRNR028977"/>
    </source>
</evidence>
<dbReference type="Proteomes" id="UP000005627">
    <property type="component" value="Chromosome 5"/>
</dbReference>
<dbReference type="KEGG" id="tdl:TDEL_0E04070"/>
<evidence type="ECO:0000256" key="2">
    <source>
        <dbReference type="ARBA" id="ARBA00007797"/>
    </source>
</evidence>
<dbReference type="EMBL" id="HE616746">
    <property type="protein sequence ID" value="CCE92650.1"/>
    <property type="molecule type" value="Genomic_DNA"/>
</dbReference>
<dbReference type="Pfam" id="PF07540">
    <property type="entry name" value="NOC3p"/>
    <property type="match status" value="1"/>
</dbReference>
<dbReference type="PANTHER" id="PTHR14428:SF5">
    <property type="entry name" value="NUCLEOLAR COMPLEX PROTEIN 3 HOMOLOG"/>
    <property type="match status" value="1"/>
</dbReference>
<feature type="region of interest" description="Disordered" evidence="6">
    <location>
        <begin position="359"/>
        <end position="389"/>
    </location>
</feature>
<proteinExistence type="inferred from homology"/>
<dbReference type="InParanoid" id="G8ZVK6"/>
<comment type="function">
    <text evidence="5">Required for synthesis of 60S ribosomal subunits and the transport of pre-ribosomes from the nucleoplasm to the cytoplasm.</text>
</comment>
<dbReference type="GO" id="GO:0006364">
    <property type="term" value="P:rRNA processing"/>
    <property type="evidence" value="ECO:0007669"/>
    <property type="project" value="EnsemblFungi"/>
</dbReference>
<dbReference type="GeneID" id="11504051"/>
<evidence type="ECO:0000313" key="10">
    <source>
        <dbReference type="Proteomes" id="UP000005627"/>
    </source>
</evidence>
<dbReference type="GO" id="GO:0003682">
    <property type="term" value="F:chromatin binding"/>
    <property type="evidence" value="ECO:0007669"/>
    <property type="project" value="EnsemblFungi"/>
</dbReference>
<feature type="domain" description="CCAAT-binding factor" evidence="7">
    <location>
        <begin position="483"/>
        <end position="659"/>
    </location>
</feature>
<dbReference type="FunCoup" id="G8ZVK6">
    <property type="interactions" value="1194"/>
</dbReference>
<evidence type="ECO:0000256" key="4">
    <source>
        <dbReference type="ARBA" id="ARBA00023242"/>
    </source>
</evidence>
<reference evidence="9 10" key="1">
    <citation type="journal article" date="2011" name="Proc. Natl. Acad. Sci. U.S.A.">
        <title>Evolutionary erosion of yeast sex chromosomes by mating-type switching accidents.</title>
        <authorList>
            <person name="Gordon J.L."/>
            <person name="Armisen D."/>
            <person name="Proux-Wera E."/>
            <person name="Oheigeartaigh S.S."/>
            <person name="Byrne K.P."/>
            <person name="Wolfe K.H."/>
        </authorList>
    </citation>
    <scope>NUCLEOTIDE SEQUENCE [LARGE SCALE GENOMIC DNA]</scope>
    <source>
        <strain evidence="10">ATCC 10662 / CBS 1146 / NBRC 0425 / NCYC 2629 / NRRL Y-866</strain>
    </source>
</reference>
<dbReference type="PIRSF" id="PIRSF028977">
    <property type="entry name" value="Nucleolar_complex_p3"/>
    <property type="match status" value="1"/>
</dbReference>
<feature type="region of interest" description="Disordered" evidence="6">
    <location>
        <begin position="1"/>
        <end position="24"/>
    </location>
</feature>
<dbReference type="GO" id="GO:0006267">
    <property type="term" value="P:pre-replicative complex assembly involved in nuclear cell cycle DNA replication"/>
    <property type="evidence" value="ECO:0007669"/>
    <property type="project" value="EnsemblFungi"/>
</dbReference>
<evidence type="ECO:0000259" key="7">
    <source>
        <dbReference type="Pfam" id="PF03914"/>
    </source>
</evidence>
<evidence type="ECO:0000256" key="3">
    <source>
        <dbReference type="ARBA" id="ARBA00023054"/>
    </source>
</evidence>
<sequence length="670" mass="76020">MGKGKRNQKAIQDRAAKRRKQEDAQLLNGGFQEATELLDDEVLNVDIDVRQRGSSWENEEQDYEMRPRKLQEYGEDMVEGLPIKINGKIERKMHKKQSNTTEENDNGAIEEELDRSSDASGQAVSADEKQEEEFDEEPDTEERIIELKEEIAELVEKIIEEPEENTAALTRLCKMAESKNPNTSKFSMLALVPVFKSIIPGYRIRPLTELEKKERVSKEVTRLRNFEQTLVVNYRKYIENLKNLSRVPNGEKPIKVSLGVLATQAANELASTVAHFNFRDEVFTILVRRVCKPNLTVDPVSTQSIKSLEILLNDDDEGNVSLSIIRILAKTIKVRKYNVDESVLNMLLSLETLQDYDPNTKSDEPHVKVKEKKKDRVHLSKKQRKARKEMKAIEEEMERAEQTVSAEEKEKNQAEILKTMLSLYLNILRIDSPTLVGSVLEGLVKFGGMANLDLLGDFLEVMKELIQNTIDQELTSASVRKLLLCIVSAFSLVSSHTQMKVHTDLSVFVDALYAVLCHVSLDADLELSHKSLRLADPLNNEITKPSVNVSTKAELLLKSLDHVFFRSRSGSKLKALAFTKRLYMCMGNTPENTTIALLKFLQKLGNRYPEIEGLYSTDDRIGNGVFVMEADNPSRSNPETAVLWENNILRNHYCPTVVKGINSLANRSKN</sequence>
<evidence type="ECO:0000256" key="1">
    <source>
        <dbReference type="ARBA" id="ARBA00004604"/>
    </source>
</evidence>
<comment type="similarity">
    <text evidence="2 5">Belongs to the CBF/MAK21 family.</text>
</comment>
<feature type="region of interest" description="Disordered" evidence="6">
    <location>
        <begin position="89"/>
        <end position="142"/>
    </location>
</feature>
<dbReference type="AlphaFoldDB" id="G8ZVK6"/>
<keyword evidence="3" id="KW-0175">Coiled coil</keyword>
<dbReference type="STRING" id="1076872.G8ZVK6"/>
<dbReference type="PANTHER" id="PTHR14428">
    <property type="entry name" value="NUCLEOLAR COMPLEX PROTEIN 3"/>
    <property type="match status" value="1"/>
</dbReference>
<dbReference type="InterPro" id="IPR011501">
    <property type="entry name" value="Noc3_N"/>
</dbReference>
<organism evidence="9 10">
    <name type="scientific">Torulaspora delbrueckii</name>
    <name type="common">Yeast</name>
    <name type="synonym">Candida colliculosa</name>
    <dbReference type="NCBI Taxonomy" id="4950"/>
    <lineage>
        <taxon>Eukaryota</taxon>
        <taxon>Fungi</taxon>
        <taxon>Dikarya</taxon>
        <taxon>Ascomycota</taxon>
        <taxon>Saccharomycotina</taxon>
        <taxon>Saccharomycetes</taxon>
        <taxon>Saccharomycetales</taxon>
        <taxon>Saccharomycetaceae</taxon>
        <taxon>Torulaspora</taxon>
    </lineage>
</organism>
<dbReference type="HOGENOM" id="CLU_012441_3_1_1"/>
<accession>G8ZVK6</accession>
<feature type="compositionally biased region" description="Acidic residues" evidence="6">
    <location>
        <begin position="102"/>
        <end position="113"/>
    </location>
</feature>
<dbReference type="GO" id="GO:0042273">
    <property type="term" value="P:ribosomal large subunit biogenesis"/>
    <property type="evidence" value="ECO:0007669"/>
    <property type="project" value="EnsemblFungi"/>
</dbReference>
<dbReference type="Pfam" id="PF03914">
    <property type="entry name" value="CBF"/>
    <property type="match status" value="1"/>
</dbReference>
<dbReference type="GO" id="GO:0005656">
    <property type="term" value="C:nuclear pre-replicative complex"/>
    <property type="evidence" value="ECO:0007669"/>
    <property type="project" value="EnsemblFungi"/>
</dbReference>
<evidence type="ECO:0000256" key="6">
    <source>
        <dbReference type="SAM" id="MobiDB-lite"/>
    </source>
</evidence>
<feature type="domain" description="Nucleolar complex-associated protein 3 N-terminal" evidence="8">
    <location>
        <begin position="147"/>
        <end position="237"/>
    </location>
</feature>
<dbReference type="InterPro" id="IPR016903">
    <property type="entry name" value="Nucleolar_cplx-assoc_3"/>
</dbReference>
<dbReference type="RefSeq" id="XP_003681861.1">
    <property type="nucleotide sequence ID" value="XM_003681813.1"/>
</dbReference>
<protein>
    <recommendedName>
        <fullName evidence="5">Nucleolar complex-associated protein 3</fullName>
    </recommendedName>
</protein>
<feature type="compositionally biased region" description="Basic and acidic residues" evidence="6">
    <location>
        <begin position="11"/>
        <end position="23"/>
    </location>
</feature>
<feature type="compositionally biased region" description="Basic residues" evidence="6">
    <location>
        <begin position="379"/>
        <end position="388"/>
    </location>
</feature>
<keyword evidence="4" id="KW-0539">Nucleus</keyword>
<dbReference type="GO" id="GO:0005730">
    <property type="term" value="C:nucleolus"/>
    <property type="evidence" value="ECO:0007669"/>
    <property type="project" value="UniProtKB-SubCell"/>
</dbReference>
<dbReference type="GO" id="GO:0030691">
    <property type="term" value="C:Noc2p-Noc3p complex"/>
    <property type="evidence" value="ECO:0007669"/>
    <property type="project" value="EnsemblFungi"/>
</dbReference>
<keyword evidence="10" id="KW-1185">Reference proteome</keyword>
<evidence type="ECO:0000259" key="8">
    <source>
        <dbReference type="Pfam" id="PF07540"/>
    </source>
</evidence>
<dbReference type="InterPro" id="IPR005612">
    <property type="entry name" value="CCAAT-binding_factor"/>
</dbReference>
<feature type="compositionally biased region" description="Acidic residues" evidence="6">
    <location>
        <begin position="129"/>
        <end position="140"/>
    </location>
</feature>
<keyword evidence="5" id="KW-0690">Ribosome biogenesis</keyword>
<comment type="subcellular location">
    <subcellularLocation>
        <location evidence="1 5">Nucleus</location>
        <location evidence="1 5">Nucleolus</location>
    </subcellularLocation>
</comment>
<evidence type="ECO:0000313" key="9">
    <source>
        <dbReference type="EMBL" id="CCE92650.1"/>
    </source>
</evidence>